<organism evidence="1 2">
    <name type="scientific">Velocimicrobium porci</name>
    <dbReference type="NCBI Taxonomy" id="2606634"/>
    <lineage>
        <taxon>Bacteria</taxon>
        <taxon>Bacillati</taxon>
        <taxon>Bacillota</taxon>
        <taxon>Clostridia</taxon>
        <taxon>Lachnospirales</taxon>
        <taxon>Lachnospiraceae</taxon>
        <taxon>Velocimicrobium</taxon>
    </lineage>
</organism>
<name>A0A6L5XZV6_9FIRM</name>
<dbReference type="Proteomes" id="UP000482209">
    <property type="component" value="Unassembled WGS sequence"/>
</dbReference>
<reference evidence="1 2" key="1">
    <citation type="submission" date="2019-08" db="EMBL/GenBank/DDBJ databases">
        <title>In-depth cultivation of the pig gut microbiome towards novel bacterial diversity and tailored functional studies.</title>
        <authorList>
            <person name="Wylensek D."/>
            <person name="Hitch T.C.A."/>
            <person name="Clavel T."/>
        </authorList>
    </citation>
    <scope>NUCLEOTIDE SEQUENCE [LARGE SCALE GENOMIC DNA]</scope>
    <source>
        <strain evidence="1 2">WCA-693-APC-MOT-I</strain>
    </source>
</reference>
<comment type="caution">
    <text evidence="1">The sequence shown here is derived from an EMBL/GenBank/DDBJ whole genome shotgun (WGS) entry which is preliminary data.</text>
</comment>
<proteinExistence type="predicted"/>
<evidence type="ECO:0008006" key="3">
    <source>
        <dbReference type="Google" id="ProtNLM"/>
    </source>
</evidence>
<evidence type="ECO:0000313" key="1">
    <source>
        <dbReference type="EMBL" id="MSS64396.1"/>
    </source>
</evidence>
<keyword evidence="2" id="KW-1185">Reference proteome</keyword>
<dbReference type="SUPFAM" id="SSF81606">
    <property type="entry name" value="PP2C-like"/>
    <property type="match status" value="1"/>
</dbReference>
<gene>
    <name evidence="1" type="ORF">FYJ58_10995</name>
</gene>
<sequence>MTALFLIGKKRRTNWDNDWLVGNSQTIGDCKIQNNYFATVLGNDFFAVLVDGTIDHINGRQAAILAVEICVSEFKKCKKFIKLEDFSEVFVFFEKLEKKIICEVKQYIYLSRTPYLSVSMVYGKDDQMFYYTVGANRLFVINNQDCILLEEKMGFYKIRCGDVIGLISNGVYETLNEIELIQTINRNESLYEKAQKISTKILDKKKRKQKNATVILVEGRV</sequence>
<accession>A0A6L5XZV6</accession>
<dbReference type="EMBL" id="VUMT01000018">
    <property type="protein sequence ID" value="MSS64396.1"/>
    <property type="molecule type" value="Genomic_DNA"/>
</dbReference>
<dbReference type="AlphaFoldDB" id="A0A6L5XZV6"/>
<dbReference type="InterPro" id="IPR036457">
    <property type="entry name" value="PPM-type-like_dom_sf"/>
</dbReference>
<dbReference type="Gene3D" id="3.60.40.10">
    <property type="entry name" value="PPM-type phosphatase domain"/>
    <property type="match status" value="1"/>
</dbReference>
<evidence type="ECO:0000313" key="2">
    <source>
        <dbReference type="Proteomes" id="UP000482209"/>
    </source>
</evidence>
<dbReference type="RefSeq" id="WP_154519788.1">
    <property type="nucleotide sequence ID" value="NZ_VUMT01000018.1"/>
</dbReference>
<protein>
    <recommendedName>
        <fullName evidence="3">PPM-type phosphatase domain-containing protein</fullName>
    </recommendedName>
</protein>